<evidence type="ECO:0000313" key="1">
    <source>
        <dbReference type="EMBL" id="AGM15447.1"/>
    </source>
</evidence>
<gene>
    <name evidence="1" type="ORF">PGCG_00135</name>
</gene>
<keyword evidence="1" id="KW-0489">Methyltransferase</keyword>
<sequence>MVFYSCEKCGKQFSQKGHYNKHINKKLPCVNETKLKEIIGVVVNEKLNEINNNKEKIDLFISKDLEETINTEIPTMTTKHNLGQYFTTHNELKEKVFEFILNTPSNILEPSMGQGDLITFITDKIPSITFDMYEIDKKIKLLDKIQKDKINYGDFMTQTITKTYKTIVGNPPYVRTKKGNLYIDFTEKCYNLLEDNGELIFIVPSDFLKLTSASKLLNVMMTNGTFTHIFHNHNEKMFDNASIDVIVFRYCKNSLIDKKVLYNDKLLYITNSNGLITFGEEENNNSVLFQEYFDIYVGLVSGKEEVYKNEELGNIEVLNGEDKIDKYIYIENYPCDNEKINKHLSHHKKELIERGIRKFNENNWFEWGAPRNITTINTNLGKDCIYIYNLTRKPNVSFLGKVNYFGGGLIMLKPKKKCNLNNIVSYINSNTFKDNFMFSGRFKIGHRQICNSYIPSEYL</sequence>
<dbReference type="Proteomes" id="UP000204225">
    <property type="component" value="Segment"/>
</dbReference>
<dbReference type="EMBL" id="KC662249">
    <property type="protein sequence ID" value="AGM15447.1"/>
    <property type="molecule type" value="Genomic_DNA"/>
</dbReference>
<reference evidence="1 2" key="1">
    <citation type="journal article" date="2013" name="Proc. Natl. Acad. Sci. U.S.A.">
        <title>Genome of Phaeocystis globosa virus PgV-16T highlights the common ancestry of the largest known DNA viruses infecting eukaryotes.</title>
        <authorList>
            <person name="Santini S."/>
            <person name="Jeudy S."/>
            <person name="Bartoli J."/>
            <person name="Poirot O."/>
            <person name="Lescot M."/>
            <person name="Abergel C."/>
            <person name="Barbe V."/>
            <person name="Wommack K.E."/>
            <person name="Noordeloos A.A."/>
            <person name="Brussaard C.P."/>
            <person name="Claverie J.M."/>
        </authorList>
    </citation>
    <scope>NUCLEOTIDE SEQUENCE [LARGE SCALE GENOMIC DNA]</scope>
    <source>
        <strain evidence="1 2">16T</strain>
    </source>
</reference>
<keyword evidence="1" id="KW-0808">Transferase</keyword>
<proteinExistence type="predicted"/>
<keyword evidence="2" id="KW-1185">Reference proteome</keyword>
<evidence type="ECO:0000313" key="2">
    <source>
        <dbReference type="Proteomes" id="UP000204225"/>
    </source>
</evidence>
<organism evidence="1 2">
    <name type="scientific">Phaeocystis globosa virus PgV-16T</name>
    <dbReference type="NCBI Taxonomy" id="3071227"/>
    <lineage>
        <taxon>Viruses</taxon>
        <taxon>Varidnaviria</taxon>
        <taxon>Bamfordvirae</taxon>
        <taxon>Nucleocytoviricota</taxon>
        <taxon>Megaviricetes</taxon>
        <taxon>Imitervirales</taxon>
        <taxon>Mesomimiviridae</taxon>
        <taxon>Tethysvirus</taxon>
        <taxon>Tethysvirus hollandense</taxon>
    </lineage>
</organism>
<accession>A0AC59EWU3</accession>
<name>A0AC59EWU3_9VIRU</name>
<protein>
    <submittedName>
        <fullName evidence="1">Adenine specific DNA methyltransferase</fullName>
    </submittedName>
</protein>